<dbReference type="InterPro" id="IPR006121">
    <property type="entry name" value="HMA_dom"/>
</dbReference>
<dbReference type="AlphaFoldDB" id="A0A6I2MUN1"/>
<dbReference type="Proteomes" id="UP000443153">
    <property type="component" value="Unassembled WGS sequence"/>
</dbReference>
<name>A0A6I2MUN1_9FLAO</name>
<dbReference type="SUPFAM" id="SSF55008">
    <property type="entry name" value="HMA, heavy metal-associated domain"/>
    <property type="match status" value="1"/>
</dbReference>
<feature type="domain" description="HMA" evidence="1">
    <location>
        <begin position="1"/>
        <end position="66"/>
    </location>
</feature>
<evidence type="ECO:0000313" key="2">
    <source>
        <dbReference type="EMBL" id="MRX66280.1"/>
    </source>
</evidence>
<dbReference type="CDD" id="cd00371">
    <property type="entry name" value="HMA"/>
    <property type="match status" value="1"/>
</dbReference>
<dbReference type="RefSeq" id="WP_154369935.1">
    <property type="nucleotide sequence ID" value="NZ_CANMYZ010000006.1"/>
</dbReference>
<evidence type="ECO:0000259" key="1">
    <source>
        <dbReference type="PROSITE" id="PS50846"/>
    </source>
</evidence>
<dbReference type="InterPro" id="IPR036163">
    <property type="entry name" value="HMA_dom_sf"/>
</dbReference>
<organism evidence="2 3">
    <name type="scientific">Maribacter luteus</name>
    <dbReference type="NCBI Taxonomy" id="2594478"/>
    <lineage>
        <taxon>Bacteria</taxon>
        <taxon>Pseudomonadati</taxon>
        <taxon>Bacteroidota</taxon>
        <taxon>Flavobacteriia</taxon>
        <taxon>Flavobacteriales</taxon>
        <taxon>Flavobacteriaceae</taxon>
        <taxon>Maribacter</taxon>
    </lineage>
</organism>
<dbReference type="GO" id="GO:0046872">
    <property type="term" value="F:metal ion binding"/>
    <property type="evidence" value="ECO:0007669"/>
    <property type="project" value="InterPro"/>
</dbReference>
<comment type="caution">
    <text evidence="2">The sequence shown here is derived from an EMBL/GenBank/DDBJ whole genome shotgun (WGS) entry which is preliminary data.</text>
</comment>
<proteinExistence type="predicted"/>
<evidence type="ECO:0000313" key="3">
    <source>
        <dbReference type="Proteomes" id="UP000443153"/>
    </source>
</evidence>
<keyword evidence="3" id="KW-1185">Reference proteome</keyword>
<dbReference type="PROSITE" id="PS50846">
    <property type="entry name" value="HMA_2"/>
    <property type="match status" value="1"/>
</dbReference>
<gene>
    <name evidence="2" type="ORF">GJ691_19160</name>
</gene>
<reference evidence="2 3" key="1">
    <citation type="submission" date="2019-11" db="EMBL/GenBank/DDBJ databases">
        <title>Maribacter lutea sp. nov., a marine bacterium isolated from intertidal sand.</title>
        <authorList>
            <person name="Liu A."/>
        </authorList>
    </citation>
    <scope>NUCLEOTIDE SEQUENCE [LARGE SCALE GENOMIC DNA]</scope>
    <source>
        <strain evidence="2 3">RZ05</strain>
    </source>
</reference>
<sequence length="90" mass="9715">MKKTIIVQNLKCGGCARTITNKLSELENISEVTVVPEDSSVTFTYGTADDLSKVEDKLQHLGYPSIDSKNTLASKAKSFVSCATGKMAKE</sequence>
<dbReference type="Pfam" id="PF00403">
    <property type="entry name" value="HMA"/>
    <property type="match status" value="1"/>
</dbReference>
<dbReference type="EMBL" id="WKJH01000030">
    <property type="protein sequence ID" value="MRX66280.1"/>
    <property type="molecule type" value="Genomic_DNA"/>
</dbReference>
<dbReference type="OrthoDB" id="677920at2"/>
<accession>A0A6I2MUN1</accession>
<dbReference type="Gene3D" id="3.30.70.100">
    <property type="match status" value="1"/>
</dbReference>
<protein>
    <submittedName>
        <fullName evidence="2">Heavy metal transporter</fullName>
    </submittedName>
</protein>